<dbReference type="Pfam" id="PF05239">
    <property type="entry name" value="PRC"/>
    <property type="match status" value="1"/>
</dbReference>
<feature type="domain" description="RimM N-terminal" evidence="5">
    <location>
        <begin position="8"/>
        <end position="88"/>
    </location>
</feature>
<dbReference type="SUPFAM" id="SSF50447">
    <property type="entry name" value="Translation proteins"/>
    <property type="match status" value="1"/>
</dbReference>
<dbReference type="NCBIfam" id="TIGR02273">
    <property type="entry name" value="16S_RimM"/>
    <property type="match status" value="1"/>
</dbReference>
<dbReference type="InterPro" id="IPR011961">
    <property type="entry name" value="RimM"/>
</dbReference>
<dbReference type="GO" id="GO:0043022">
    <property type="term" value="F:ribosome binding"/>
    <property type="evidence" value="ECO:0007669"/>
    <property type="project" value="InterPro"/>
</dbReference>
<dbReference type="HAMAP" id="MF_00014">
    <property type="entry name" value="Ribosome_mat_RimM"/>
    <property type="match status" value="1"/>
</dbReference>
<name>A0A645DKC5_9ZZZZ</name>
<dbReference type="Pfam" id="PF01782">
    <property type="entry name" value="RimM"/>
    <property type="match status" value="1"/>
</dbReference>
<evidence type="ECO:0000256" key="3">
    <source>
        <dbReference type="ARBA" id="ARBA00022552"/>
    </source>
</evidence>
<evidence type="ECO:0000313" key="7">
    <source>
        <dbReference type="EMBL" id="MPM89518.1"/>
    </source>
</evidence>
<keyword evidence="4" id="KW-0143">Chaperone</keyword>
<protein>
    <submittedName>
        <fullName evidence="7">Ribosome maturation factor RimM</fullName>
    </submittedName>
</protein>
<feature type="domain" description="PRC-barrel" evidence="6">
    <location>
        <begin position="98"/>
        <end position="175"/>
    </location>
</feature>
<keyword evidence="2" id="KW-0690">Ribosome biogenesis</keyword>
<organism evidence="7">
    <name type="scientific">bioreactor metagenome</name>
    <dbReference type="NCBI Taxonomy" id="1076179"/>
    <lineage>
        <taxon>unclassified sequences</taxon>
        <taxon>metagenomes</taxon>
        <taxon>ecological metagenomes</taxon>
    </lineage>
</organism>
<dbReference type="InterPro" id="IPR036976">
    <property type="entry name" value="RimM_N_sf"/>
</dbReference>
<comment type="caution">
    <text evidence="7">The sequence shown here is derived from an EMBL/GenBank/DDBJ whole genome shotgun (WGS) entry which is preliminary data.</text>
</comment>
<dbReference type="PANTHER" id="PTHR33692:SF1">
    <property type="entry name" value="RIBOSOME MATURATION FACTOR RIMM"/>
    <property type="match status" value="1"/>
</dbReference>
<dbReference type="GO" id="GO:0006364">
    <property type="term" value="P:rRNA processing"/>
    <property type="evidence" value="ECO:0007669"/>
    <property type="project" value="UniProtKB-KW"/>
</dbReference>
<dbReference type="Gene3D" id="2.30.30.240">
    <property type="entry name" value="PRC-barrel domain"/>
    <property type="match status" value="1"/>
</dbReference>
<dbReference type="AlphaFoldDB" id="A0A645DKC5"/>
<dbReference type="InterPro" id="IPR027275">
    <property type="entry name" value="PRC-brl_dom"/>
</dbReference>
<keyword evidence="1" id="KW-0963">Cytoplasm</keyword>
<dbReference type="EMBL" id="VSSQ01036930">
    <property type="protein sequence ID" value="MPM89518.1"/>
    <property type="molecule type" value="Genomic_DNA"/>
</dbReference>
<proteinExistence type="inferred from homology"/>
<dbReference type="SUPFAM" id="SSF50346">
    <property type="entry name" value="PRC-barrel domain"/>
    <property type="match status" value="1"/>
</dbReference>
<dbReference type="GO" id="GO:0005840">
    <property type="term" value="C:ribosome"/>
    <property type="evidence" value="ECO:0007669"/>
    <property type="project" value="InterPro"/>
</dbReference>
<accession>A0A645DKC5</accession>
<dbReference type="InterPro" id="IPR002676">
    <property type="entry name" value="RimM_N"/>
</dbReference>
<evidence type="ECO:0000256" key="2">
    <source>
        <dbReference type="ARBA" id="ARBA00022517"/>
    </source>
</evidence>
<dbReference type="Gene3D" id="2.40.30.60">
    <property type="entry name" value="RimM"/>
    <property type="match status" value="1"/>
</dbReference>
<dbReference type="InterPro" id="IPR009000">
    <property type="entry name" value="Transl_B-barrel_sf"/>
</dbReference>
<evidence type="ECO:0000259" key="6">
    <source>
        <dbReference type="Pfam" id="PF05239"/>
    </source>
</evidence>
<gene>
    <name evidence="7" type="primary">rimM_34</name>
    <name evidence="7" type="ORF">SDC9_136627</name>
</gene>
<keyword evidence="3" id="KW-0698">rRNA processing</keyword>
<dbReference type="InterPro" id="IPR011033">
    <property type="entry name" value="PRC_barrel-like_sf"/>
</dbReference>
<evidence type="ECO:0000256" key="4">
    <source>
        <dbReference type="ARBA" id="ARBA00023186"/>
    </source>
</evidence>
<reference evidence="7" key="1">
    <citation type="submission" date="2019-08" db="EMBL/GenBank/DDBJ databases">
        <authorList>
            <person name="Kucharzyk K."/>
            <person name="Murdoch R.W."/>
            <person name="Higgins S."/>
            <person name="Loffler F."/>
        </authorList>
    </citation>
    <scope>NUCLEOTIDE SEQUENCE</scope>
</reference>
<dbReference type="PANTHER" id="PTHR33692">
    <property type="entry name" value="RIBOSOME MATURATION FACTOR RIMM"/>
    <property type="match status" value="1"/>
</dbReference>
<sequence>MSESKMFQIGRIIGNHGLRGELKVLPLTDFPERFQQKQAILARHESGRELFLHPMSARDHKGHIILKVKEFDDINQTTPWMKSDLLVRGEELMPLPEGRYYLYQIIGMQVYLEDGTHLGTVSEVLQPGANDVYVVQLSESGKQLPLESKDEVLLPVIDEVILTTDVEHKRLTVRLLAGL</sequence>
<evidence type="ECO:0000256" key="1">
    <source>
        <dbReference type="ARBA" id="ARBA00022490"/>
    </source>
</evidence>
<evidence type="ECO:0000259" key="5">
    <source>
        <dbReference type="Pfam" id="PF01782"/>
    </source>
</evidence>